<dbReference type="PANTHER" id="PTHR34126">
    <property type="entry name" value="PEROXISOME BIOGENESIS PROTEIN 22"/>
    <property type="match status" value="1"/>
</dbReference>
<gene>
    <name evidence="2" type="ORF">BQ4739_LOCUS5896</name>
</gene>
<keyword evidence="1" id="KW-1133">Transmembrane helix</keyword>
<dbReference type="PANTHER" id="PTHR34126:SF1">
    <property type="entry name" value="PEROXISOME BIOGENESIS PROTEIN 22"/>
    <property type="match status" value="1"/>
</dbReference>
<evidence type="ECO:0000256" key="1">
    <source>
        <dbReference type="SAM" id="Phobius"/>
    </source>
</evidence>
<evidence type="ECO:0008006" key="4">
    <source>
        <dbReference type="Google" id="ProtNLM"/>
    </source>
</evidence>
<name>A0A383VKM4_TETOB</name>
<keyword evidence="1" id="KW-0812">Transmembrane</keyword>
<evidence type="ECO:0000313" key="2">
    <source>
        <dbReference type="EMBL" id="SZX65470.1"/>
    </source>
</evidence>
<evidence type="ECO:0000313" key="3">
    <source>
        <dbReference type="Proteomes" id="UP000256970"/>
    </source>
</evidence>
<feature type="transmembrane region" description="Helical" evidence="1">
    <location>
        <begin position="20"/>
        <end position="44"/>
    </location>
</feature>
<reference evidence="2 3" key="1">
    <citation type="submission" date="2016-10" db="EMBL/GenBank/DDBJ databases">
        <authorList>
            <person name="Cai Z."/>
        </authorList>
    </citation>
    <scope>NUCLEOTIDE SEQUENCE [LARGE SCALE GENOMIC DNA]</scope>
</reference>
<proteinExistence type="predicted"/>
<protein>
    <recommendedName>
        <fullName evidence="4">Peroxisome biogenesis protein 22</fullName>
    </recommendedName>
</protein>
<dbReference type="AlphaFoldDB" id="A0A383VKM4"/>
<dbReference type="Proteomes" id="UP000256970">
    <property type="component" value="Unassembled WGS sequence"/>
</dbReference>
<dbReference type="InterPro" id="IPR037485">
    <property type="entry name" value="PEX22"/>
</dbReference>
<dbReference type="EMBL" id="FNXT01000640">
    <property type="protein sequence ID" value="SZX65470.1"/>
    <property type="molecule type" value="Genomic_DNA"/>
</dbReference>
<keyword evidence="3" id="KW-1185">Reference proteome</keyword>
<sequence length="284" mass="29571">MLQELKRLLSLYYNKLYNYILTAPPGSLQLTGVLGLAALVIAYYQLRRDDAPSSSSSAEQQRQRAQQAAGRYGSGVGAAAAAAGGRLAAGSSAAAAAAAKAGADAAGGASSSGRQQELSGDPMSLERRVRSKLAGIRRVTISSLGPLTEEWSSTDLQEGANLRSEAAELLRELCACADTYIITQVQDDVGQAVVTGALEAAGLVGSQPGQLRPHRLLFCSTLDGKVSMVRQIEPDLHIDGSAKTIEDLKRFMPQLLHIVQPGSAAAAQGSPNVASSSSLQAFFS</sequence>
<dbReference type="Pfam" id="PF22978">
    <property type="entry name" value="HAD_Pex22"/>
    <property type="match status" value="1"/>
</dbReference>
<keyword evidence="1" id="KW-0472">Membrane</keyword>
<organism evidence="2 3">
    <name type="scientific">Tetradesmus obliquus</name>
    <name type="common">Green alga</name>
    <name type="synonym">Acutodesmus obliquus</name>
    <dbReference type="NCBI Taxonomy" id="3088"/>
    <lineage>
        <taxon>Eukaryota</taxon>
        <taxon>Viridiplantae</taxon>
        <taxon>Chlorophyta</taxon>
        <taxon>core chlorophytes</taxon>
        <taxon>Chlorophyceae</taxon>
        <taxon>CS clade</taxon>
        <taxon>Sphaeropleales</taxon>
        <taxon>Scenedesmaceae</taxon>
        <taxon>Tetradesmus</taxon>
    </lineage>
</organism>
<accession>A0A383VKM4</accession>
<dbReference type="GO" id="GO:0007031">
    <property type="term" value="P:peroxisome organization"/>
    <property type="evidence" value="ECO:0007669"/>
    <property type="project" value="InterPro"/>
</dbReference>